<dbReference type="AlphaFoldDB" id="A0A0H1BNN3"/>
<dbReference type="Pfam" id="PF12799">
    <property type="entry name" value="LRR_4"/>
    <property type="match status" value="4"/>
</dbReference>
<dbReference type="SMART" id="SM00365">
    <property type="entry name" value="LRR_SD22"/>
    <property type="match status" value="10"/>
</dbReference>
<dbReference type="InterPro" id="IPR003591">
    <property type="entry name" value="Leu-rich_rpt_typical-subtyp"/>
</dbReference>
<dbReference type="SMART" id="SM00369">
    <property type="entry name" value="LRR_TYP"/>
    <property type="match status" value="7"/>
</dbReference>
<keyword evidence="2" id="KW-0433">Leucine-rich repeat</keyword>
<dbReference type="EMBL" id="LDEV01000722">
    <property type="protein sequence ID" value="KLJ12723.1"/>
    <property type="molecule type" value="Genomic_DNA"/>
</dbReference>
<dbReference type="PANTHER" id="PTHR46652:SF3">
    <property type="entry name" value="LEUCINE-RICH REPEAT-CONTAINING PROTEIN 9"/>
    <property type="match status" value="1"/>
</dbReference>
<evidence type="ECO:0008006" key="9">
    <source>
        <dbReference type="Google" id="ProtNLM"/>
    </source>
</evidence>
<dbReference type="InterPro" id="IPR032675">
    <property type="entry name" value="LRR_dom_sf"/>
</dbReference>
<protein>
    <recommendedName>
        <fullName evidence="9">Adenylate cyclase</fullName>
    </recommendedName>
</protein>
<keyword evidence="8" id="KW-1185">Reference proteome</keyword>
<dbReference type="STRING" id="2060906.A0A0H1BNN3"/>
<organism evidence="7 8">
    <name type="scientific">Blastomyces silverae</name>
    <dbReference type="NCBI Taxonomy" id="2060906"/>
    <lineage>
        <taxon>Eukaryota</taxon>
        <taxon>Fungi</taxon>
        <taxon>Dikarya</taxon>
        <taxon>Ascomycota</taxon>
        <taxon>Pezizomycotina</taxon>
        <taxon>Eurotiomycetes</taxon>
        <taxon>Eurotiomycetidae</taxon>
        <taxon>Onygenales</taxon>
        <taxon>Ajellomycetaceae</taxon>
        <taxon>Blastomyces</taxon>
    </lineage>
</organism>
<dbReference type="Gene3D" id="3.80.10.10">
    <property type="entry name" value="Ribonuclease Inhibitor"/>
    <property type="match status" value="2"/>
</dbReference>
<dbReference type="PANTHER" id="PTHR46652">
    <property type="entry name" value="LEUCINE-RICH REPEAT AND IQ DOMAIN-CONTAINING PROTEIN 1-RELATED"/>
    <property type="match status" value="1"/>
</dbReference>
<feature type="region of interest" description="Disordered" evidence="6">
    <location>
        <begin position="1"/>
        <end position="39"/>
    </location>
</feature>
<feature type="compositionally biased region" description="Low complexity" evidence="6">
    <location>
        <begin position="8"/>
        <end position="22"/>
    </location>
</feature>
<name>A0A0H1BNN3_9EURO</name>
<keyword evidence="3" id="KW-0677">Repeat</keyword>
<evidence type="ECO:0000256" key="4">
    <source>
        <dbReference type="ARBA" id="ARBA00023242"/>
    </source>
</evidence>
<dbReference type="FunFam" id="3.80.10.10:FF:000446">
    <property type="entry name" value="Protein phosphatase 1 regulatory subunit SDS22"/>
    <property type="match status" value="1"/>
</dbReference>
<dbReference type="PROSITE" id="PS51450">
    <property type="entry name" value="LRR"/>
    <property type="match status" value="8"/>
</dbReference>
<accession>A0A0H1BNN3</accession>
<proteinExistence type="inferred from homology"/>
<dbReference type="InterPro" id="IPR001611">
    <property type="entry name" value="Leu-rich_rpt"/>
</dbReference>
<keyword evidence="4" id="KW-0539">Nucleus</keyword>
<dbReference type="InterPro" id="IPR050836">
    <property type="entry name" value="SDS22/Internalin_LRR"/>
</dbReference>
<comment type="subcellular location">
    <subcellularLocation>
        <location evidence="1">Nucleus</location>
    </subcellularLocation>
</comment>
<dbReference type="SUPFAM" id="SSF52058">
    <property type="entry name" value="L domain-like"/>
    <property type="match status" value="1"/>
</dbReference>
<comment type="similarity">
    <text evidence="5">Belongs to the SDS22 family.</text>
</comment>
<evidence type="ECO:0000256" key="6">
    <source>
        <dbReference type="SAM" id="MobiDB-lite"/>
    </source>
</evidence>
<dbReference type="Proteomes" id="UP000053573">
    <property type="component" value="Unassembled WGS sequence"/>
</dbReference>
<reference evidence="8" key="1">
    <citation type="journal article" date="2015" name="PLoS Genet.">
        <title>The dynamic genome and transcriptome of the human fungal pathogen Blastomyces and close relative Emmonsia.</title>
        <authorList>
            <person name="Munoz J.F."/>
            <person name="Gauthier G.M."/>
            <person name="Desjardins C.A."/>
            <person name="Gallo J.E."/>
            <person name="Holder J."/>
            <person name="Sullivan T.D."/>
            <person name="Marty A.J."/>
            <person name="Carmen J.C."/>
            <person name="Chen Z."/>
            <person name="Ding L."/>
            <person name="Gujja S."/>
            <person name="Magrini V."/>
            <person name="Misas E."/>
            <person name="Mitreva M."/>
            <person name="Priest M."/>
            <person name="Saif S."/>
            <person name="Whiston E.A."/>
            <person name="Young S."/>
            <person name="Zeng Q."/>
            <person name="Goldman W.E."/>
            <person name="Mardis E.R."/>
            <person name="Taylor J.W."/>
            <person name="McEwen J.G."/>
            <person name="Clay O.K."/>
            <person name="Klein B.S."/>
            <person name="Cuomo C.A."/>
        </authorList>
    </citation>
    <scope>NUCLEOTIDE SEQUENCE [LARGE SCALE GENOMIC DNA]</scope>
    <source>
        <strain evidence="8">UAMH 139</strain>
    </source>
</reference>
<dbReference type="OrthoDB" id="266138at2759"/>
<comment type="caution">
    <text evidence="7">The sequence shown here is derived from an EMBL/GenBank/DDBJ whole genome shotgun (WGS) entry which is preliminary data.</text>
</comment>
<dbReference type="InterPro" id="IPR025875">
    <property type="entry name" value="Leu-rich_rpt_4"/>
</dbReference>
<evidence type="ECO:0000256" key="2">
    <source>
        <dbReference type="ARBA" id="ARBA00022614"/>
    </source>
</evidence>
<gene>
    <name evidence="7" type="ORF">EMPG_12278</name>
</gene>
<dbReference type="GO" id="GO:0005634">
    <property type="term" value="C:nucleus"/>
    <property type="evidence" value="ECO:0007669"/>
    <property type="project" value="UniProtKB-SubCell"/>
</dbReference>
<evidence type="ECO:0000313" key="8">
    <source>
        <dbReference type="Proteomes" id="UP000053573"/>
    </source>
</evidence>
<evidence type="ECO:0000256" key="3">
    <source>
        <dbReference type="ARBA" id="ARBA00022737"/>
    </source>
</evidence>
<evidence type="ECO:0000313" key="7">
    <source>
        <dbReference type="EMBL" id="KLJ12723.1"/>
    </source>
</evidence>
<evidence type="ECO:0000256" key="1">
    <source>
        <dbReference type="ARBA" id="ARBA00004123"/>
    </source>
</evidence>
<evidence type="ECO:0000256" key="5">
    <source>
        <dbReference type="ARBA" id="ARBA00023460"/>
    </source>
</evidence>
<sequence>MTEPNAPPQAASPTPTRSPPANDEIEDSNAAMKDSKGWDGKLRVERHAVLTNPEALEDPDYSDENAPPLEEIEADEDLLSDLGNDVEDIDLVHCRISSIPALHLERFTHLEKLCLRQNQITRMSFPENLGPTLTDLDLYDNLITRIRGLDGLTKLTSLDLSFNNIKHIRNVSHLVHLRDLYFVQNRIQKIEGLDGLKVLRNLELAANRIRDIENLDDLTALEELWLGKNKITEIKVCERSTVTLQQLPFNPALFSKVENCNRIHILTIFNPNVMQNIDALTNLKIISLPSNRLTTISGLSNLQNLEELYVSHNAITAISGLENNTNLRVLDISSNQISKLENISHLTHLEELWASNNQLASFDEVERELKDKEELKTVYFEGNPLQTNSPVLYRNKVRLTLPQIQQIDASLFKREMTTWLTSSGIIAYVRVS</sequence>
<dbReference type="FunFam" id="3.80.10.10:FF:000055">
    <property type="entry name" value="Protein phosphatase 1 regulatory subunit 7"/>
    <property type="match status" value="1"/>
</dbReference>